<dbReference type="Pfam" id="PF01476">
    <property type="entry name" value="LysM"/>
    <property type="match status" value="2"/>
</dbReference>
<evidence type="ECO:0000313" key="5">
    <source>
        <dbReference type="EMBL" id="KAG5162404.1"/>
    </source>
</evidence>
<dbReference type="PROSITE" id="PS51782">
    <property type="entry name" value="LYSM"/>
    <property type="match status" value="2"/>
</dbReference>
<keyword evidence="3" id="KW-0732">Signal</keyword>
<feature type="domain" description="LysM" evidence="4">
    <location>
        <begin position="94"/>
        <end position="140"/>
    </location>
</feature>
<evidence type="ECO:0000259" key="4">
    <source>
        <dbReference type="PROSITE" id="PS51782"/>
    </source>
</evidence>
<dbReference type="InterPro" id="IPR036779">
    <property type="entry name" value="LysM_dom_sf"/>
</dbReference>
<organism evidence="5">
    <name type="scientific">Psilocybe cubensis</name>
    <name type="common">Psychedelic mushroom</name>
    <name type="synonym">Stropharia cubensis</name>
    <dbReference type="NCBI Taxonomy" id="181762"/>
    <lineage>
        <taxon>Eukaryota</taxon>
        <taxon>Fungi</taxon>
        <taxon>Dikarya</taxon>
        <taxon>Basidiomycota</taxon>
        <taxon>Agaricomycotina</taxon>
        <taxon>Agaricomycetes</taxon>
        <taxon>Agaricomycetidae</taxon>
        <taxon>Agaricales</taxon>
        <taxon>Agaricineae</taxon>
        <taxon>Strophariaceae</taxon>
        <taxon>Psilocybe</taxon>
    </lineage>
</organism>
<comment type="caution">
    <text evidence="5">The sequence shown here is derived from an EMBL/GenBank/DDBJ whole genome shotgun (WGS) entry which is preliminary data.</text>
</comment>
<dbReference type="SMART" id="SM00257">
    <property type="entry name" value="LysM"/>
    <property type="match status" value="2"/>
</dbReference>
<dbReference type="AlphaFoldDB" id="A0A8H7XMX5"/>
<feature type="chain" id="PRO_5034194929" description="LysM domain-containing protein" evidence="3">
    <location>
        <begin position="18"/>
        <end position="173"/>
    </location>
</feature>
<keyword evidence="1" id="KW-0147">Chitin-binding</keyword>
<accession>A0A8H7XMX5</accession>
<reference evidence="5" key="1">
    <citation type="submission" date="2021-02" db="EMBL/GenBank/DDBJ databases">
        <title>Psilocybe cubensis genome.</title>
        <authorList>
            <person name="Mckernan K.J."/>
            <person name="Crawford S."/>
            <person name="Trippe A."/>
            <person name="Kane L.T."/>
            <person name="Mclaughlin S."/>
        </authorList>
    </citation>
    <scope>NUCLEOTIDE SEQUENCE [LARGE SCALE GENOMIC DNA]</scope>
    <source>
        <strain evidence="5">MGC-MH-2018</strain>
    </source>
</reference>
<evidence type="ECO:0000256" key="2">
    <source>
        <dbReference type="ARBA" id="ARBA00023026"/>
    </source>
</evidence>
<gene>
    <name evidence="5" type="ORF">JR316_012729</name>
</gene>
<feature type="domain" description="LysM" evidence="4">
    <location>
        <begin position="39"/>
        <end position="85"/>
    </location>
</feature>
<dbReference type="InterPro" id="IPR018392">
    <property type="entry name" value="LysM"/>
</dbReference>
<dbReference type="CDD" id="cd00118">
    <property type="entry name" value="LysM"/>
    <property type="match status" value="2"/>
</dbReference>
<dbReference type="EMBL" id="JAFIQS010000019">
    <property type="protein sequence ID" value="KAG5162404.1"/>
    <property type="molecule type" value="Genomic_DNA"/>
</dbReference>
<proteinExistence type="predicted"/>
<evidence type="ECO:0000256" key="3">
    <source>
        <dbReference type="SAM" id="SignalP"/>
    </source>
</evidence>
<evidence type="ECO:0000256" key="1">
    <source>
        <dbReference type="ARBA" id="ARBA00022669"/>
    </source>
</evidence>
<dbReference type="SUPFAM" id="SSF54106">
    <property type="entry name" value="LysM domain"/>
    <property type="match status" value="2"/>
</dbReference>
<dbReference type="GO" id="GO:0008061">
    <property type="term" value="F:chitin binding"/>
    <property type="evidence" value="ECO:0007669"/>
    <property type="project" value="UniProtKB-KW"/>
</dbReference>
<dbReference type="Gene3D" id="3.10.350.10">
    <property type="entry name" value="LysM domain"/>
    <property type="match status" value="2"/>
</dbReference>
<name>A0A8H7XMX5_PSICU</name>
<dbReference type="PANTHER" id="PTHR34997">
    <property type="entry name" value="AM15"/>
    <property type="match status" value="1"/>
</dbReference>
<keyword evidence="2" id="KW-0843">Virulence</keyword>
<feature type="signal peptide" evidence="3">
    <location>
        <begin position="1"/>
        <end position="17"/>
    </location>
</feature>
<dbReference type="PANTHER" id="PTHR34997:SF1">
    <property type="entry name" value="PEPTIDOGLYCAN-BINDING LYSIN DOMAIN"/>
    <property type="match status" value="1"/>
</dbReference>
<dbReference type="InterPro" id="IPR052210">
    <property type="entry name" value="LysM1-like"/>
</dbReference>
<protein>
    <recommendedName>
        <fullName evidence="4">LysM domain-containing protein</fullName>
    </recommendedName>
</protein>
<sequence length="173" mass="18739">MIIRSLYLAALFATALANTEEGAHKAHKKILESASDCTRTYKVIEGDTCDKISALKGVSTHQLANANKKINSGCTNLVIGDTLCLGLKGQDCTKVHIVKETDICFSIAKLAGIPLDILYKNNPNINMGCTNIYPGEASYFSCYSSTFPPLSLTTQYDLLSGSLHCWNGELNRA</sequence>